<comment type="caution">
    <text evidence="1">The sequence shown here is derived from an EMBL/GenBank/DDBJ whole genome shotgun (WGS) entry which is preliminary data.</text>
</comment>
<dbReference type="AlphaFoldDB" id="A0A7V4LCT0"/>
<proteinExistence type="predicted"/>
<organism evidence="1">
    <name type="scientific">Desulfobacca acetoxidans</name>
    <dbReference type="NCBI Taxonomy" id="60893"/>
    <lineage>
        <taxon>Bacteria</taxon>
        <taxon>Pseudomonadati</taxon>
        <taxon>Thermodesulfobacteriota</taxon>
        <taxon>Desulfobaccia</taxon>
        <taxon>Desulfobaccales</taxon>
        <taxon>Desulfobaccaceae</taxon>
        <taxon>Desulfobacca</taxon>
    </lineage>
</organism>
<protein>
    <submittedName>
        <fullName evidence="1">Uncharacterized protein</fullName>
    </submittedName>
</protein>
<gene>
    <name evidence="1" type="ORF">ENT08_04995</name>
</gene>
<dbReference type="EMBL" id="DSXI01000296">
    <property type="protein sequence ID" value="HGS05084.1"/>
    <property type="molecule type" value="Genomic_DNA"/>
</dbReference>
<accession>A0A7V4LCT0</accession>
<name>A0A7V4LCT0_9BACT</name>
<sequence length="64" mass="7497">MTASGCAACRWRARYDANPKSWLGRLWRWHAGWCPGWRSYMASLPADDRRRLAEKYGLPPDNRT</sequence>
<reference evidence="1" key="1">
    <citation type="journal article" date="2020" name="mSystems">
        <title>Genome- and Community-Level Interaction Insights into Carbon Utilization and Element Cycling Functions of Hydrothermarchaeota in Hydrothermal Sediment.</title>
        <authorList>
            <person name="Zhou Z."/>
            <person name="Liu Y."/>
            <person name="Xu W."/>
            <person name="Pan J."/>
            <person name="Luo Z.H."/>
            <person name="Li M."/>
        </authorList>
    </citation>
    <scope>NUCLEOTIDE SEQUENCE [LARGE SCALE GENOMIC DNA]</scope>
    <source>
        <strain evidence="1">SpSt-548</strain>
    </source>
</reference>
<evidence type="ECO:0000313" key="1">
    <source>
        <dbReference type="EMBL" id="HGS05084.1"/>
    </source>
</evidence>